<feature type="compositionally biased region" description="Acidic residues" evidence="7">
    <location>
        <begin position="961"/>
        <end position="977"/>
    </location>
</feature>
<dbReference type="eggNOG" id="ENOG502R2RV">
    <property type="taxonomic scope" value="Eukaryota"/>
</dbReference>
<evidence type="ECO:0000256" key="6">
    <source>
        <dbReference type="ARBA" id="ARBA00023136"/>
    </source>
</evidence>
<keyword evidence="5 8" id="KW-1133">Transmembrane helix</keyword>
<keyword evidence="4 9" id="KW-0732">Signal</keyword>
<evidence type="ECO:0000259" key="10">
    <source>
        <dbReference type="SMART" id="SM01320"/>
    </source>
</evidence>
<organism evidence="12">
    <name type="scientific">Grosmannia clavigera (strain kw1407 / UAMH 11150)</name>
    <name type="common">Blue stain fungus</name>
    <name type="synonym">Graphiocladiella clavigera</name>
    <dbReference type="NCBI Taxonomy" id="655863"/>
    <lineage>
        <taxon>Eukaryota</taxon>
        <taxon>Fungi</taxon>
        <taxon>Dikarya</taxon>
        <taxon>Ascomycota</taxon>
        <taxon>Pezizomycotina</taxon>
        <taxon>Sordariomycetes</taxon>
        <taxon>Sordariomycetidae</taxon>
        <taxon>Ophiostomatales</taxon>
        <taxon>Ophiostomataceae</taxon>
        <taxon>Leptographium</taxon>
    </lineage>
</organism>
<proteinExistence type="inferred from homology"/>
<feature type="compositionally biased region" description="Basic residues" evidence="7">
    <location>
        <begin position="938"/>
        <end position="947"/>
    </location>
</feature>
<evidence type="ECO:0000256" key="7">
    <source>
        <dbReference type="SAM" id="MobiDB-lite"/>
    </source>
</evidence>
<feature type="region of interest" description="Disordered" evidence="7">
    <location>
        <begin position="694"/>
        <end position="797"/>
    </location>
</feature>
<evidence type="ECO:0000256" key="1">
    <source>
        <dbReference type="ARBA" id="ARBA00004141"/>
    </source>
</evidence>
<evidence type="ECO:0000313" key="12">
    <source>
        <dbReference type="Proteomes" id="UP000007796"/>
    </source>
</evidence>
<evidence type="ECO:0000256" key="3">
    <source>
        <dbReference type="ARBA" id="ARBA00022692"/>
    </source>
</evidence>
<keyword evidence="3 8" id="KW-0812">Transmembrane</keyword>
<dbReference type="HOGENOM" id="CLU_004278_0_0_1"/>
<keyword evidence="12" id="KW-1185">Reference proteome</keyword>
<reference evidence="11 12" key="1">
    <citation type="journal article" date="2011" name="Proc. Natl. Acad. Sci. U.S.A.">
        <title>Genome and transcriptome analyses of the mountain pine beetle-fungal symbiont Grosmannia clavigera, a lodgepole pine pathogen.</title>
        <authorList>
            <person name="DiGuistini S."/>
            <person name="Wang Y."/>
            <person name="Liao N.Y."/>
            <person name="Taylor G."/>
            <person name="Tanguay P."/>
            <person name="Feau N."/>
            <person name="Henrissat B."/>
            <person name="Chan S.K."/>
            <person name="Hesse-Orce U."/>
            <person name="Alamouti S.M."/>
            <person name="Tsui C.K.M."/>
            <person name="Docking R.T."/>
            <person name="Levasseur A."/>
            <person name="Haridas S."/>
            <person name="Robertson G."/>
            <person name="Birol I."/>
            <person name="Holt R.A."/>
            <person name="Marra M.A."/>
            <person name="Hamelin R.C."/>
            <person name="Hirst M."/>
            <person name="Jones S.J.M."/>
            <person name="Bohlmann J."/>
            <person name="Breuil C."/>
        </authorList>
    </citation>
    <scope>NUCLEOTIDE SEQUENCE [LARGE SCALE GENOMIC DNA]</scope>
    <source>
        <strain evidence="12">kw1407 / UAMH 11150</strain>
    </source>
</reference>
<gene>
    <name evidence="11" type="ORF">CMQ_4275</name>
</gene>
<dbReference type="SMART" id="SM01320">
    <property type="entry name" value="TRP_N"/>
    <property type="match status" value="1"/>
</dbReference>
<dbReference type="GO" id="GO:0016020">
    <property type="term" value="C:membrane"/>
    <property type="evidence" value="ECO:0007669"/>
    <property type="project" value="UniProtKB-SubCell"/>
</dbReference>
<feature type="transmembrane region" description="Helical" evidence="8">
    <location>
        <begin position="419"/>
        <end position="440"/>
    </location>
</feature>
<dbReference type="InParanoid" id="F0XUW6"/>
<feature type="compositionally biased region" description="Basic and acidic residues" evidence="7">
    <location>
        <begin position="1154"/>
        <end position="1167"/>
    </location>
</feature>
<feature type="transmembrane region" description="Helical" evidence="8">
    <location>
        <begin position="391"/>
        <end position="413"/>
    </location>
</feature>
<dbReference type="InterPro" id="IPR040241">
    <property type="entry name" value="TRP_Flc/Pkd2-like"/>
</dbReference>
<evidence type="ECO:0000256" key="5">
    <source>
        <dbReference type="ARBA" id="ARBA00022989"/>
    </source>
</evidence>
<dbReference type="InterPro" id="IPR010308">
    <property type="entry name" value="TRP_C"/>
</dbReference>
<evidence type="ECO:0000256" key="2">
    <source>
        <dbReference type="ARBA" id="ARBA00010642"/>
    </source>
</evidence>
<dbReference type="GeneID" id="25977468"/>
<feature type="transmembrane region" description="Helical" evidence="8">
    <location>
        <begin position="343"/>
        <end position="371"/>
    </location>
</feature>
<sequence>MPMPMLMAMLLLVLLAGTGIQPTAAASVPFQNCLSNNYIDNDLVLLQWVPLLVDASFSTNATHKLVITMYGNVTGSFSGATLPAWNSSAWNTSTDGKILEKPDPTSANPKLTTLHSKVNVLSYEPWEKDTDFCNTSLVNAQCPLGPVFNTTPIAYDTLPAVSISNNFYSTYAFTSFSATFIIRYGDSAVTNIGCVSTTVTPDLGHLAQLVKFLPLMVLLAVGIATIFAAIYSPWGTPNIFHWTSNYGRDPDLLRLVTPGFGDCLQYIQFVVLTGGLTLSYPGFYQPIVSQASWSTLMFNHSFVSKTTLPKVVDGIYYTNGTYGLQDMGQLVGMAQSEDIWPGMMVWLLAIIAAALALFQIAFGLQWAYRFLRRIPEEDLRSKNLPFSVGNVIRIVFNYFLLPLVALSTFQFVVSPGSPAYTVALAAITLCVIIGFAVWLLRLIISTRPRAVLFDDLSTLLLYGPLYNTYSDEAAAYALTPLFLTLIRGIAVGAVQPAGIAQIVLLAICEVIQILTLHAFRPFHTQSSMNAYHTFFALVRFITIMLMIAFIPALGVSEGSKGWIGYVILVIHAGVMIFGFFLNAIQAMLEVIARMAGAGGDDVSGQTRGGLTKIFGMRQLSRRMPRRSVGAISRQSQLSSSAMLYSDEASKGGYAMPGGRLRSESAGSIGMFVAGRPGQRSSSALDNLSLYGGPLVSGGRNIDGGESSFMPPTMGDMGNFSSQPSPTRKPQTHGTGGPDQAGESTGPYYRPPRRAKRTPAADDDTAPSPADRTRGLWASGDWSPRPVPGDDAASDTVSSPVAAAGGAAGEIGEVDVPYMQPSMISPRTDYSTREVDFYYGVRGERLNSDAPGRKLGTGPADPTGTMSSAAGWFRGLLGGKSKDKGKGFEVVRSARMPPAMLARGGDFEDEGPPPGIPVAMDVIRHGPIESDDEEDAKAQAKRRRHSRSRSAVSAAANPGEAELLDEDGNPGDEISETSETDRAERMDDLEDVSIEPIGLVSDVPPMLPNIDTGGSIHIPSRHQSKASRYAGSNGGAPALPGGALLLDLPSMSRRSSRQSGPAPSSRGPLWATRPPSLPGIAGGGESTLGGSISRLPFERSGSNSSGQGRSSPGSSSAVTAEEFSQVDLREGELSARSNTPGEVGYVQQGSINRIDTNDIHPALRDSGHAAEIVGGQHQ</sequence>
<keyword evidence="6 8" id="KW-0472">Membrane</keyword>
<dbReference type="RefSeq" id="XP_014167906.1">
    <property type="nucleotide sequence ID" value="XM_014312431.1"/>
</dbReference>
<feature type="transmembrane region" description="Helical" evidence="8">
    <location>
        <begin position="531"/>
        <end position="550"/>
    </location>
</feature>
<dbReference type="GO" id="GO:0055085">
    <property type="term" value="P:transmembrane transport"/>
    <property type="evidence" value="ECO:0007669"/>
    <property type="project" value="TreeGrafter"/>
</dbReference>
<feature type="compositionally biased region" description="Polar residues" evidence="7">
    <location>
        <begin position="718"/>
        <end position="732"/>
    </location>
</feature>
<feature type="signal peptide" evidence="9">
    <location>
        <begin position="1"/>
        <end position="25"/>
    </location>
</feature>
<dbReference type="AlphaFoldDB" id="F0XUW6"/>
<comment type="subcellular location">
    <subcellularLocation>
        <location evidence="1">Membrane</location>
        <topology evidence="1">Multi-pass membrane protein</topology>
    </subcellularLocation>
</comment>
<dbReference type="EMBL" id="GL630006">
    <property type="protein sequence ID" value="EFW98423.1"/>
    <property type="molecule type" value="Genomic_DNA"/>
</dbReference>
<dbReference type="InterPro" id="IPR032800">
    <property type="entry name" value="TRP_N"/>
</dbReference>
<feature type="region of interest" description="Disordered" evidence="7">
    <location>
        <begin position="901"/>
        <end position="1177"/>
    </location>
</feature>
<feature type="transmembrane region" description="Helical" evidence="8">
    <location>
        <begin position="562"/>
        <end position="584"/>
    </location>
</feature>
<dbReference type="Pfam" id="PF14558">
    <property type="entry name" value="TRP_N"/>
    <property type="match status" value="1"/>
</dbReference>
<feature type="domain" description="ML-like" evidence="10">
    <location>
        <begin position="23"/>
        <end position="206"/>
    </location>
</feature>
<feature type="transmembrane region" description="Helical" evidence="8">
    <location>
        <begin position="499"/>
        <end position="519"/>
    </location>
</feature>
<dbReference type="STRING" id="655863.F0XUW6"/>
<feature type="transmembrane region" description="Helical" evidence="8">
    <location>
        <begin position="212"/>
        <end position="231"/>
    </location>
</feature>
<dbReference type="Proteomes" id="UP000007796">
    <property type="component" value="Unassembled WGS sequence"/>
</dbReference>
<evidence type="ECO:0000256" key="8">
    <source>
        <dbReference type="SAM" id="Phobius"/>
    </source>
</evidence>
<dbReference type="PANTHER" id="PTHR31145:SF6">
    <property type="entry name" value="INTEGRAL MEMBRANE PROTEIN (AFU_ORTHOLOGUE AFUA_7G01610)"/>
    <property type="match status" value="1"/>
</dbReference>
<dbReference type="Pfam" id="PF06011">
    <property type="entry name" value="TRP"/>
    <property type="match status" value="1"/>
</dbReference>
<name>F0XUW6_GROCL</name>
<dbReference type="OrthoDB" id="5312224at2759"/>
<feature type="chain" id="PRO_5003264143" evidence="9">
    <location>
        <begin position="26"/>
        <end position="1177"/>
    </location>
</feature>
<protein>
    <submittedName>
        <fullName evidence="11">Integral membrane protein</fullName>
    </submittedName>
</protein>
<comment type="similarity">
    <text evidence="2">Belongs to the transient receptor potential (TRP) ion channel family.</text>
</comment>
<feature type="compositionally biased region" description="Low complexity" evidence="7">
    <location>
        <begin position="1034"/>
        <end position="1048"/>
    </location>
</feature>
<dbReference type="PANTHER" id="PTHR31145">
    <property type="entry name" value="INTEGRAL MEMBRANE PROTEIN (AFU_ORTHOLOGUE AFUA_7G01610)"/>
    <property type="match status" value="1"/>
</dbReference>
<feature type="compositionally biased region" description="Low complexity" evidence="7">
    <location>
        <begin position="1099"/>
        <end position="1115"/>
    </location>
</feature>
<evidence type="ECO:0000256" key="9">
    <source>
        <dbReference type="SAM" id="SignalP"/>
    </source>
</evidence>
<evidence type="ECO:0000313" key="11">
    <source>
        <dbReference type="EMBL" id="EFW98423.1"/>
    </source>
</evidence>
<accession>F0XUW6</accession>
<evidence type="ECO:0000256" key="4">
    <source>
        <dbReference type="ARBA" id="ARBA00022729"/>
    </source>
</evidence>